<comment type="catalytic activity">
    <reaction evidence="11">
        <text>a hydroperoxide + [thioredoxin]-dithiol = an alcohol + [thioredoxin]-disulfide + H2O</text>
        <dbReference type="Rhea" id="RHEA:62620"/>
        <dbReference type="Rhea" id="RHEA-COMP:10698"/>
        <dbReference type="Rhea" id="RHEA-COMP:10700"/>
        <dbReference type="ChEBI" id="CHEBI:15377"/>
        <dbReference type="ChEBI" id="CHEBI:29950"/>
        <dbReference type="ChEBI" id="CHEBI:30879"/>
        <dbReference type="ChEBI" id="CHEBI:35924"/>
        <dbReference type="ChEBI" id="CHEBI:50058"/>
        <dbReference type="EC" id="1.11.1.24"/>
    </reaction>
</comment>
<keyword evidence="3" id="KW-0575">Peroxidase</keyword>
<keyword evidence="5" id="KW-0560">Oxidoreductase</keyword>
<evidence type="ECO:0000256" key="5">
    <source>
        <dbReference type="ARBA" id="ARBA00023002"/>
    </source>
</evidence>
<keyword evidence="7" id="KW-0676">Redox-active center</keyword>
<dbReference type="AlphaFoldDB" id="A0A1I5NB50"/>
<dbReference type="PANTHER" id="PTHR42801">
    <property type="entry name" value="THIOREDOXIN-DEPENDENT PEROXIDE REDUCTASE"/>
    <property type="match status" value="1"/>
</dbReference>
<comment type="function">
    <text evidence="1">Thiol-specific peroxidase that catalyzes the reduction of hydrogen peroxide and organic hydroperoxides to water and alcohols, respectively. Plays a role in cell protection against oxidative stress by detoxifying peroxides and as sensor of hydrogen peroxide-mediated signaling events.</text>
</comment>
<evidence type="ECO:0000256" key="4">
    <source>
        <dbReference type="ARBA" id="ARBA00022862"/>
    </source>
</evidence>
<sequence length="160" mass="17066">MPLLNPGDRFPSLTVPSLGGGSLALPDPLQGHFGIILYYRGHWCPYCNAQLRAFQRAQETLNGLDAKVVALTVEDEATTRALADKHGLTFPLGHSVDADEIAAATGAFVNQDPKYLQSTGFVLDGDGKVVVSVYSSGAIGRLVPEDVTGMIRYIREHAAG</sequence>
<dbReference type="InterPro" id="IPR013766">
    <property type="entry name" value="Thioredoxin_domain"/>
</dbReference>
<dbReference type="EMBL" id="FOVH01000012">
    <property type="protein sequence ID" value="SFP19085.1"/>
    <property type="molecule type" value="Genomic_DNA"/>
</dbReference>
<evidence type="ECO:0000256" key="1">
    <source>
        <dbReference type="ARBA" id="ARBA00003330"/>
    </source>
</evidence>
<dbReference type="eggNOG" id="COG1225">
    <property type="taxonomic scope" value="Bacteria"/>
</dbReference>
<organism evidence="13 14">
    <name type="scientific">Actinomadura madurae</name>
    <dbReference type="NCBI Taxonomy" id="1993"/>
    <lineage>
        <taxon>Bacteria</taxon>
        <taxon>Bacillati</taxon>
        <taxon>Actinomycetota</taxon>
        <taxon>Actinomycetes</taxon>
        <taxon>Streptosporangiales</taxon>
        <taxon>Thermomonosporaceae</taxon>
        <taxon>Actinomadura</taxon>
    </lineage>
</organism>
<dbReference type="GO" id="GO:0045454">
    <property type="term" value="P:cell redox homeostasis"/>
    <property type="evidence" value="ECO:0007669"/>
    <property type="project" value="TreeGrafter"/>
</dbReference>
<evidence type="ECO:0000256" key="10">
    <source>
        <dbReference type="ARBA" id="ARBA00041373"/>
    </source>
</evidence>
<gene>
    <name evidence="13" type="ORF">SAMN04489713_11289</name>
</gene>
<keyword evidence="14" id="KW-1185">Reference proteome</keyword>
<dbReference type="InParanoid" id="A0A1I5NB50"/>
<dbReference type="PROSITE" id="PS51352">
    <property type="entry name" value="THIOREDOXIN_2"/>
    <property type="match status" value="1"/>
</dbReference>
<keyword evidence="6" id="KW-1015">Disulfide bond</keyword>
<dbReference type="SUPFAM" id="SSF52833">
    <property type="entry name" value="Thioredoxin-like"/>
    <property type="match status" value="1"/>
</dbReference>
<dbReference type="RefSeq" id="WP_075023023.1">
    <property type="nucleotide sequence ID" value="NZ_FOVH01000012.1"/>
</dbReference>
<evidence type="ECO:0000313" key="13">
    <source>
        <dbReference type="EMBL" id="SFP19085.1"/>
    </source>
</evidence>
<dbReference type="InterPro" id="IPR000866">
    <property type="entry name" value="AhpC/TSA"/>
</dbReference>
<dbReference type="InterPro" id="IPR050924">
    <property type="entry name" value="Peroxiredoxin_BCP/PrxQ"/>
</dbReference>
<reference evidence="13 14" key="1">
    <citation type="submission" date="2016-10" db="EMBL/GenBank/DDBJ databases">
        <authorList>
            <person name="de Groot N.N."/>
        </authorList>
    </citation>
    <scope>NUCLEOTIDE SEQUENCE [LARGE SCALE GENOMIC DNA]</scope>
    <source>
        <strain evidence="13 14">DSM 43067</strain>
    </source>
</reference>
<name>A0A1I5NB50_9ACTN</name>
<evidence type="ECO:0000256" key="2">
    <source>
        <dbReference type="ARBA" id="ARBA00013017"/>
    </source>
</evidence>
<feature type="domain" description="Thioredoxin" evidence="12">
    <location>
        <begin position="4"/>
        <end position="159"/>
    </location>
</feature>
<dbReference type="PANTHER" id="PTHR42801:SF7">
    <property type="entry name" value="SLL1159 PROTEIN"/>
    <property type="match status" value="1"/>
</dbReference>
<accession>A0A1I5NB50</accession>
<dbReference type="EC" id="1.11.1.24" evidence="2"/>
<dbReference type="InterPro" id="IPR036249">
    <property type="entry name" value="Thioredoxin-like_sf"/>
</dbReference>
<evidence type="ECO:0000259" key="12">
    <source>
        <dbReference type="PROSITE" id="PS51352"/>
    </source>
</evidence>
<evidence type="ECO:0000313" key="14">
    <source>
        <dbReference type="Proteomes" id="UP000183413"/>
    </source>
</evidence>
<proteinExistence type="inferred from homology"/>
<dbReference type="GO" id="GO:0005737">
    <property type="term" value="C:cytoplasm"/>
    <property type="evidence" value="ECO:0007669"/>
    <property type="project" value="TreeGrafter"/>
</dbReference>
<comment type="similarity">
    <text evidence="9">Belongs to the peroxiredoxin family. BCP/PrxQ subfamily.</text>
</comment>
<dbReference type="GO" id="GO:0008379">
    <property type="term" value="F:thioredoxin peroxidase activity"/>
    <property type="evidence" value="ECO:0007669"/>
    <property type="project" value="TreeGrafter"/>
</dbReference>
<dbReference type="STRING" id="1993.SAMN04489713_11289"/>
<evidence type="ECO:0000256" key="9">
    <source>
        <dbReference type="ARBA" id="ARBA00038489"/>
    </source>
</evidence>
<protein>
    <recommendedName>
        <fullName evidence="2">thioredoxin-dependent peroxiredoxin</fullName>
        <ecNumber evidence="2">1.11.1.24</ecNumber>
    </recommendedName>
    <alternativeName>
        <fullName evidence="10">Bacterioferritin comigratory protein</fullName>
    </alternativeName>
    <alternativeName>
        <fullName evidence="8">Thioredoxin peroxidase</fullName>
    </alternativeName>
</protein>
<evidence type="ECO:0000256" key="3">
    <source>
        <dbReference type="ARBA" id="ARBA00022559"/>
    </source>
</evidence>
<evidence type="ECO:0000256" key="6">
    <source>
        <dbReference type="ARBA" id="ARBA00023157"/>
    </source>
</evidence>
<evidence type="ECO:0000256" key="8">
    <source>
        <dbReference type="ARBA" id="ARBA00032824"/>
    </source>
</evidence>
<evidence type="ECO:0000256" key="7">
    <source>
        <dbReference type="ARBA" id="ARBA00023284"/>
    </source>
</evidence>
<dbReference type="Gene3D" id="3.40.30.10">
    <property type="entry name" value="Glutaredoxin"/>
    <property type="match status" value="1"/>
</dbReference>
<dbReference type="Proteomes" id="UP000183413">
    <property type="component" value="Unassembled WGS sequence"/>
</dbReference>
<evidence type="ECO:0000256" key="11">
    <source>
        <dbReference type="ARBA" id="ARBA00049091"/>
    </source>
</evidence>
<keyword evidence="4" id="KW-0049">Antioxidant</keyword>
<dbReference type="Pfam" id="PF00578">
    <property type="entry name" value="AhpC-TSA"/>
    <property type="match status" value="1"/>
</dbReference>
<dbReference type="GO" id="GO:0034599">
    <property type="term" value="P:cellular response to oxidative stress"/>
    <property type="evidence" value="ECO:0007669"/>
    <property type="project" value="TreeGrafter"/>
</dbReference>